<dbReference type="InterPro" id="IPR036291">
    <property type="entry name" value="NAD(P)-bd_dom_sf"/>
</dbReference>
<dbReference type="EMBL" id="CZDF01000132">
    <property type="protein sequence ID" value="CUR31310.1"/>
    <property type="molecule type" value="Genomic_DNA"/>
</dbReference>
<dbReference type="RefSeq" id="WP_072718181.1">
    <property type="nucleotide sequence ID" value="NZ_LN889782.1"/>
</dbReference>
<dbReference type="Gene3D" id="1.10.3660.10">
    <property type="entry name" value="6-phosphogluconate dehydrogenase C-terminal like domain"/>
    <property type="match status" value="1"/>
</dbReference>
<evidence type="ECO:0000256" key="1">
    <source>
        <dbReference type="ARBA" id="ARBA00007964"/>
    </source>
</evidence>
<gene>
    <name evidence="4" type="ORF">PL9214290901</name>
</gene>
<dbReference type="InterPro" id="IPR050812">
    <property type="entry name" value="Preph/Arog_dehydrog"/>
</dbReference>
<keyword evidence="5" id="KW-1185">Reference proteome</keyword>
<dbReference type="PROSITE" id="PS51176">
    <property type="entry name" value="PDH_ADH"/>
    <property type="match status" value="1"/>
</dbReference>
<protein>
    <submittedName>
        <fullName evidence="4">6-phosphogluconate dehydrogenase, NAD-binding</fullName>
    </submittedName>
</protein>
<dbReference type="InterPro" id="IPR008927">
    <property type="entry name" value="6-PGluconate_DH-like_C_sf"/>
</dbReference>
<dbReference type="NCBIfam" id="NF005650">
    <property type="entry name" value="PRK07417.1"/>
    <property type="match status" value="1"/>
</dbReference>
<dbReference type="InterPro" id="IPR003099">
    <property type="entry name" value="Prephen_DH"/>
</dbReference>
<dbReference type="GO" id="GO:0070403">
    <property type="term" value="F:NAD+ binding"/>
    <property type="evidence" value="ECO:0007669"/>
    <property type="project" value="InterPro"/>
</dbReference>
<dbReference type="GO" id="GO:0006571">
    <property type="term" value="P:tyrosine biosynthetic process"/>
    <property type="evidence" value="ECO:0007669"/>
    <property type="project" value="InterPro"/>
</dbReference>
<proteinExistence type="inferred from homology"/>
<sequence length="297" mass="32592">MNIGIVGLGLIGGSLGLELYTHRQQTQAQISNNPSASPSPSYRILGISLEQKICDIAVKRGVVDEASVDLSLMSQADIIFICTPIAAIAPTVAKLIPYLQPHTILTDVGSVKKPIVENCSALWPNFVGGHPMAGNTQTGINAAQHHLFVNKPYVITPTANTPLESIKIVESIVDLLQAKIYHCQPEEHDRAVAWISHLPVIVSGSLIASLRQEDNPDVALLAHYFASSGFRDTSRVGGGNPELGLMMAKYNRDALLRSLQSYRQTLDKITTYIEQEDWQTLEKQLHQNHSDRLKFNL</sequence>
<dbReference type="GO" id="GO:0008977">
    <property type="term" value="F:prephenate dehydrogenase (NAD+) activity"/>
    <property type="evidence" value="ECO:0007669"/>
    <property type="project" value="InterPro"/>
</dbReference>
<dbReference type="Pfam" id="PF20463">
    <property type="entry name" value="PDH_C"/>
    <property type="match status" value="1"/>
</dbReference>
<dbReference type="OrthoDB" id="9802008at2"/>
<dbReference type="SUPFAM" id="SSF48179">
    <property type="entry name" value="6-phosphogluconate dehydrogenase C-terminal domain-like"/>
    <property type="match status" value="1"/>
</dbReference>
<dbReference type="Gene3D" id="3.40.50.720">
    <property type="entry name" value="NAD(P)-binding Rossmann-like Domain"/>
    <property type="match status" value="1"/>
</dbReference>
<dbReference type="InterPro" id="IPR046826">
    <property type="entry name" value="PDH_N"/>
</dbReference>
<dbReference type="PANTHER" id="PTHR21363">
    <property type="entry name" value="PREPHENATE DEHYDROGENASE"/>
    <property type="match status" value="1"/>
</dbReference>
<evidence type="ECO:0000256" key="2">
    <source>
        <dbReference type="ARBA" id="ARBA00023002"/>
    </source>
</evidence>
<dbReference type="SUPFAM" id="SSF51735">
    <property type="entry name" value="NAD(P)-binding Rossmann-fold domains"/>
    <property type="match status" value="1"/>
</dbReference>
<evidence type="ECO:0000259" key="3">
    <source>
        <dbReference type="PROSITE" id="PS51176"/>
    </source>
</evidence>
<dbReference type="InterPro" id="IPR046825">
    <property type="entry name" value="PDH_C"/>
</dbReference>
<dbReference type="Pfam" id="PF02153">
    <property type="entry name" value="PDH_N"/>
    <property type="match status" value="1"/>
</dbReference>
<name>A0A1J1LGI8_9CYAN</name>
<feature type="domain" description="Prephenate/arogenate dehydrogenase" evidence="3">
    <location>
        <begin position="1"/>
        <end position="297"/>
    </location>
</feature>
<dbReference type="PANTHER" id="PTHR21363:SF0">
    <property type="entry name" value="PREPHENATE DEHYDROGENASE [NADP(+)]"/>
    <property type="match status" value="1"/>
</dbReference>
<accession>A0A1J1LGI8</accession>
<organism evidence="4 5">
    <name type="scientific">Planktothrix tepida PCC 9214</name>
    <dbReference type="NCBI Taxonomy" id="671072"/>
    <lineage>
        <taxon>Bacteria</taxon>
        <taxon>Bacillati</taxon>
        <taxon>Cyanobacteriota</taxon>
        <taxon>Cyanophyceae</taxon>
        <taxon>Oscillatoriophycideae</taxon>
        <taxon>Oscillatoriales</taxon>
        <taxon>Microcoleaceae</taxon>
        <taxon>Planktothrix</taxon>
    </lineage>
</organism>
<dbReference type="Proteomes" id="UP000184315">
    <property type="component" value="Unassembled WGS sequence"/>
</dbReference>
<dbReference type="FunFam" id="3.40.50.720:FF:000208">
    <property type="entry name" value="Prephenate dehydrogenase"/>
    <property type="match status" value="1"/>
</dbReference>
<evidence type="ECO:0000313" key="4">
    <source>
        <dbReference type="EMBL" id="CUR31310.1"/>
    </source>
</evidence>
<dbReference type="GO" id="GO:0004665">
    <property type="term" value="F:prephenate dehydrogenase (NADP+) activity"/>
    <property type="evidence" value="ECO:0007669"/>
    <property type="project" value="InterPro"/>
</dbReference>
<dbReference type="STRING" id="671072.PL9214290901"/>
<dbReference type="AlphaFoldDB" id="A0A1J1LGI8"/>
<reference evidence="5" key="1">
    <citation type="submission" date="2015-10" db="EMBL/GenBank/DDBJ databases">
        <authorList>
            <person name="Regsiter A."/>
            <person name="william w."/>
        </authorList>
    </citation>
    <scope>NUCLEOTIDE SEQUENCE [LARGE SCALE GENOMIC DNA]</scope>
</reference>
<comment type="similarity">
    <text evidence="1">Belongs to the prephenate/arogenate dehydrogenase family.</text>
</comment>
<keyword evidence="2" id="KW-0560">Oxidoreductase</keyword>
<evidence type="ECO:0000313" key="5">
    <source>
        <dbReference type="Proteomes" id="UP000184315"/>
    </source>
</evidence>